<gene>
    <name evidence="1" type="ORF">FB471_4863</name>
</gene>
<reference evidence="1 2" key="1">
    <citation type="submission" date="2019-06" db="EMBL/GenBank/DDBJ databases">
        <title>Sequencing the genomes of 1000 actinobacteria strains.</title>
        <authorList>
            <person name="Klenk H.-P."/>
        </authorList>
    </citation>
    <scope>NUCLEOTIDE SEQUENCE [LARGE SCALE GENOMIC DNA]</scope>
    <source>
        <strain evidence="1 2">DSM 45679</strain>
    </source>
</reference>
<dbReference type="Proteomes" id="UP000320876">
    <property type="component" value="Unassembled WGS sequence"/>
</dbReference>
<evidence type="ECO:0000313" key="1">
    <source>
        <dbReference type="EMBL" id="TQJ05042.1"/>
    </source>
</evidence>
<dbReference type="SUPFAM" id="SSF52402">
    <property type="entry name" value="Adenine nucleotide alpha hydrolases-like"/>
    <property type="match status" value="1"/>
</dbReference>
<dbReference type="EMBL" id="VFML01000001">
    <property type="protein sequence ID" value="TQJ05042.1"/>
    <property type="molecule type" value="Genomic_DNA"/>
</dbReference>
<proteinExistence type="predicted"/>
<sequence length="431" mass="46858">MSHFTLRLAAAEEVPADEAASSFYWLGGQRSSFTPGIGPDLEQLGLVRPLNVDAVRIALTVLAADRSVLRRGGGSDWNKRQIDLRVPVSDATAWNGVAEELARTLGFLSGDIWGLSFTQQEHASKEVSPAEKAVVPKRVVLLSGGADSAIGGLYSRSLLEAGERHVLLSHFTNTMLAPIQRHIAAEIERLVPGLSQEHVVAHLGRRSERIDGTPYPNEPTTRSRSFLFLTLGLAVASVHQVPLWIPENGFASINPPLGPERLGSLSTRTTHPKFLRDLADVLTKAGAHAVIENPFARTTKGEMYQQVVDLVGSAEGSAFLSATHSCALSGQWTQGISSERPCGVCFGCVLRRASFTASGVRDVTDYIAPSADPHVQKWLDSKSVEQQVRNFIRTGVRMRDLATLSLPTDYPLRDAYGLCHRGVQELRSLYP</sequence>
<evidence type="ECO:0000313" key="2">
    <source>
        <dbReference type="Proteomes" id="UP000320876"/>
    </source>
</evidence>
<keyword evidence="2" id="KW-1185">Reference proteome</keyword>
<protein>
    <submittedName>
        <fullName evidence="1">7-cyano-7-deazaguanine synthase in queuosine biosynthesis</fullName>
    </submittedName>
</protein>
<dbReference type="Gene3D" id="3.40.50.620">
    <property type="entry name" value="HUPs"/>
    <property type="match status" value="1"/>
</dbReference>
<accession>A0A542DPL6</accession>
<dbReference type="AlphaFoldDB" id="A0A542DPL6"/>
<dbReference type="RefSeq" id="WP_142000633.1">
    <property type="nucleotide sequence ID" value="NZ_VFML01000001.1"/>
</dbReference>
<dbReference type="InterPro" id="IPR014729">
    <property type="entry name" value="Rossmann-like_a/b/a_fold"/>
</dbReference>
<organism evidence="1 2">
    <name type="scientific">Amycolatopsis cihanbeyliensis</name>
    <dbReference type="NCBI Taxonomy" id="1128664"/>
    <lineage>
        <taxon>Bacteria</taxon>
        <taxon>Bacillati</taxon>
        <taxon>Actinomycetota</taxon>
        <taxon>Actinomycetes</taxon>
        <taxon>Pseudonocardiales</taxon>
        <taxon>Pseudonocardiaceae</taxon>
        <taxon>Amycolatopsis</taxon>
    </lineage>
</organism>
<comment type="caution">
    <text evidence="1">The sequence shown here is derived from an EMBL/GenBank/DDBJ whole genome shotgun (WGS) entry which is preliminary data.</text>
</comment>
<dbReference type="OrthoDB" id="9789567at2"/>
<name>A0A542DPL6_AMYCI</name>